<evidence type="ECO:0000313" key="3">
    <source>
        <dbReference type="Proteomes" id="UP000694844"/>
    </source>
</evidence>
<dbReference type="AlphaFoldDB" id="A0A8B8ALC1"/>
<feature type="signal peptide" evidence="2">
    <location>
        <begin position="1"/>
        <end position="19"/>
    </location>
</feature>
<dbReference type="InterPro" id="IPR051077">
    <property type="entry name" value="Ca-dependent_lectin"/>
</dbReference>
<evidence type="ECO:0000256" key="1">
    <source>
        <dbReference type="SAM" id="Coils"/>
    </source>
</evidence>
<sequence length="241" mass="26508">MIPPILLLLLTVPGGFVQSKTEDKRLLVSDQTVLHETVQKLQTELQQLKAEVEQLRQSKSASEPSSSYVRWGRHSCSGSASLVYRGFAGGHPHNETGSGASFLCLPDDPLWGIHQDGYNSYSGWIMGVEYEGGYFFGSNVKNYDVPCAVCLTPHQTSIMIPARNACFGDWHLEYDGYLMSNAHRHRGESDYICVDSHPDIIPNSQNNTDGSVIYTVEAVCQGLSCPPYVAGRELTCAVCSK</sequence>
<dbReference type="OrthoDB" id="6127486at2759"/>
<proteinExistence type="predicted"/>
<accession>A0A8B8ALC1</accession>
<feature type="coiled-coil region" evidence="1">
    <location>
        <begin position="31"/>
        <end position="58"/>
    </location>
</feature>
<name>A0A8B8ALC1_CRAVI</name>
<feature type="chain" id="PRO_5034174780" evidence="2">
    <location>
        <begin position="20"/>
        <end position="241"/>
    </location>
</feature>
<keyword evidence="1" id="KW-0175">Coiled coil</keyword>
<dbReference type="PANTHER" id="PTHR24024:SF18">
    <property type="entry name" value="SHORT-CHAIN COLLAGEN C4-LIKE"/>
    <property type="match status" value="1"/>
</dbReference>
<reference evidence="3" key="1">
    <citation type="submission" date="2024-06" db="UniProtKB">
        <authorList>
            <consortium name="RefSeq"/>
        </authorList>
    </citation>
    <scope>NUCLEOTIDE SEQUENCE [LARGE SCALE GENOMIC DNA]</scope>
</reference>
<dbReference type="Proteomes" id="UP000694844">
    <property type="component" value="Chromosome 1"/>
</dbReference>
<organism evidence="3 4">
    <name type="scientific">Crassostrea virginica</name>
    <name type="common">Eastern oyster</name>
    <dbReference type="NCBI Taxonomy" id="6565"/>
    <lineage>
        <taxon>Eukaryota</taxon>
        <taxon>Metazoa</taxon>
        <taxon>Spiralia</taxon>
        <taxon>Lophotrochozoa</taxon>
        <taxon>Mollusca</taxon>
        <taxon>Bivalvia</taxon>
        <taxon>Autobranchia</taxon>
        <taxon>Pteriomorphia</taxon>
        <taxon>Ostreida</taxon>
        <taxon>Ostreoidea</taxon>
        <taxon>Ostreidae</taxon>
        <taxon>Crassostrea</taxon>
    </lineage>
</organism>
<keyword evidence="3" id="KW-1185">Reference proteome</keyword>
<keyword evidence="2" id="KW-0732">Signal</keyword>
<gene>
    <name evidence="4" type="primary">LOC111102427</name>
</gene>
<dbReference type="GO" id="GO:0005615">
    <property type="term" value="C:extracellular space"/>
    <property type="evidence" value="ECO:0007669"/>
    <property type="project" value="TreeGrafter"/>
</dbReference>
<dbReference type="GeneID" id="111102427"/>
<evidence type="ECO:0000256" key="2">
    <source>
        <dbReference type="SAM" id="SignalP"/>
    </source>
</evidence>
<evidence type="ECO:0000313" key="4">
    <source>
        <dbReference type="RefSeq" id="XP_022290844.1"/>
    </source>
</evidence>
<dbReference type="RefSeq" id="XP_022290844.1">
    <property type="nucleotide sequence ID" value="XM_022435136.1"/>
</dbReference>
<dbReference type="PANTHER" id="PTHR24024">
    <property type="entry name" value="PULMONARY SURFACTANT-ASSOCIATED PROTEIN A"/>
    <property type="match status" value="1"/>
</dbReference>
<dbReference type="KEGG" id="cvn:111102427"/>
<protein>
    <submittedName>
        <fullName evidence="4">Uncharacterized protein LOC111102427</fullName>
    </submittedName>
</protein>
<reference evidence="4" key="2">
    <citation type="submission" date="2025-08" db="UniProtKB">
        <authorList>
            <consortium name="RefSeq"/>
        </authorList>
    </citation>
    <scope>IDENTIFICATION</scope>
    <source>
        <tissue evidence="4">Whole sample</tissue>
    </source>
</reference>